<evidence type="ECO:0000259" key="4">
    <source>
        <dbReference type="Pfam" id="PF03486"/>
    </source>
</evidence>
<sequence length="441" mass="48134">MSRVIVIGGGAAGMMAAVAAAQKGHQVLLLEKNEKLGKKIYITGKGRCNLTNACNTQELFDSVVSNPRFLYSAIYGFDNGAVQEFFEQRGCPLKVERGNRVFPASDHSSDIIRTLAKELERLGVTVRLHTAVKEILVQENAIHERDGQETDERRMPPEKKKAAIRAVRGVRLLAGEELPADAVILCSGGLSYPATGSTGEGHRMAQELGHTLVPCEPSLVPFTVAEDWCASLQGLALKNVSAALFLGKKKVYEGFGEMLFTHFGVSGPLILSASSYYRTGAIKGGKEKREADAVLKLDLKPALSEEQLDRRLLRDFEEAKNRQFRNAVDGLFPTRLTPVMIALSGIDPEKRVHDITRQERQEFAARIKKVELHVTGTRGFLEAIITRGGVSVREVNPSTMESRLVSGLYLAGELLDLDALTGGFNLQIAWSTGHLAGESVP</sequence>
<evidence type="ECO:0000313" key="7">
    <source>
        <dbReference type="Proteomes" id="UP000823922"/>
    </source>
</evidence>
<evidence type="ECO:0000256" key="2">
    <source>
        <dbReference type="ARBA" id="ARBA00022630"/>
    </source>
</evidence>
<dbReference type="InterPro" id="IPR036188">
    <property type="entry name" value="FAD/NAD-bd_sf"/>
</dbReference>
<reference evidence="6" key="2">
    <citation type="submission" date="2021-04" db="EMBL/GenBank/DDBJ databases">
        <authorList>
            <person name="Gilroy R."/>
        </authorList>
    </citation>
    <scope>NUCLEOTIDE SEQUENCE</scope>
    <source>
        <strain evidence="6">ChiBcec1-1630</strain>
    </source>
</reference>
<comment type="caution">
    <text evidence="6">The sequence shown here is derived from an EMBL/GenBank/DDBJ whole genome shotgun (WGS) entry which is preliminary data.</text>
</comment>
<dbReference type="InterPro" id="IPR023166">
    <property type="entry name" value="BaiN-like_dom_sf"/>
</dbReference>
<comment type="cofactor">
    <cofactor evidence="1">
        <name>FAD</name>
        <dbReference type="ChEBI" id="CHEBI:57692"/>
    </cofactor>
</comment>
<keyword evidence="2" id="KW-0285">Flavoprotein</keyword>
<evidence type="ECO:0000313" key="6">
    <source>
        <dbReference type="EMBL" id="HJC87940.1"/>
    </source>
</evidence>
<dbReference type="Gene3D" id="3.50.50.60">
    <property type="entry name" value="FAD/NAD(P)-binding domain"/>
    <property type="match status" value="1"/>
</dbReference>
<dbReference type="Gene3D" id="1.10.8.260">
    <property type="entry name" value="HI0933 insert domain-like"/>
    <property type="match status" value="1"/>
</dbReference>
<proteinExistence type="predicted"/>
<dbReference type="SUPFAM" id="SSF160996">
    <property type="entry name" value="HI0933 insert domain-like"/>
    <property type="match status" value="1"/>
</dbReference>
<dbReference type="SUPFAM" id="SSF51905">
    <property type="entry name" value="FAD/NAD(P)-binding domain"/>
    <property type="match status" value="1"/>
</dbReference>
<dbReference type="InterPro" id="IPR057661">
    <property type="entry name" value="RsdA/BaiN/AoA(So)_Rossmann"/>
</dbReference>
<dbReference type="PANTHER" id="PTHR42887">
    <property type="entry name" value="OS12G0638800 PROTEIN"/>
    <property type="match status" value="1"/>
</dbReference>
<dbReference type="PRINTS" id="PR00368">
    <property type="entry name" value="FADPNR"/>
</dbReference>
<dbReference type="InterPro" id="IPR004792">
    <property type="entry name" value="BaiN-like"/>
</dbReference>
<protein>
    <submittedName>
        <fullName evidence="6">NAD(P)/FAD-dependent oxidoreductase</fullName>
    </submittedName>
</protein>
<dbReference type="Pfam" id="PF03486">
    <property type="entry name" value="HI0933_like"/>
    <property type="match status" value="1"/>
</dbReference>
<dbReference type="NCBIfam" id="TIGR00275">
    <property type="entry name" value="aminoacetone oxidase family FAD-binding enzyme"/>
    <property type="match status" value="1"/>
</dbReference>
<dbReference type="Proteomes" id="UP000823922">
    <property type="component" value="Unassembled WGS sequence"/>
</dbReference>
<name>A0A9D2QJT8_9FIRM</name>
<evidence type="ECO:0000256" key="1">
    <source>
        <dbReference type="ARBA" id="ARBA00001974"/>
    </source>
</evidence>
<organism evidence="6 7">
    <name type="scientific">Candidatus Eisenbergiella intestinigallinarum</name>
    <dbReference type="NCBI Taxonomy" id="2838549"/>
    <lineage>
        <taxon>Bacteria</taxon>
        <taxon>Bacillati</taxon>
        <taxon>Bacillota</taxon>
        <taxon>Clostridia</taxon>
        <taxon>Lachnospirales</taxon>
        <taxon>Lachnospiraceae</taxon>
        <taxon>Eisenbergiella</taxon>
    </lineage>
</organism>
<evidence type="ECO:0000256" key="3">
    <source>
        <dbReference type="ARBA" id="ARBA00022827"/>
    </source>
</evidence>
<feature type="domain" description="RsdA/BaiN/AoA(So)-like Rossmann fold-like" evidence="4">
    <location>
        <begin position="3"/>
        <end position="438"/>
    </location>
</feature>
<dbReference type="AlphaFoldDB" id="A0A9D2QJT8"/>
<dbReference type="PANTHER" id="PTHR42887:SF2">
    <property type="entry name" value="OS12G0638800 PROTEIN"/>
    <property type="match status" value="1"/>
</dbReference>
<reference evidence="6" key="1">
    <citation type="journal article" date="2021" name="PeerJ">
        <title>Extensive microbial diversity within the chicken gut microbiome revealed by metagenomics and culture.</title>
        <authorList>
            <person name="Gilroy R."/>
            <person name="Ravi A."/>
            <person name="Getino M."/>
            <person name="Pursley I."/>
            <person name="Horton D.L."/>
            <person name="Alikhan N.F."/>
            <person name="Baker D."/>
            <person name="Gharbi K."/>
            <person name="Hall N."/>
            <person name="Watson M."/>
            <person name="Adriaenssens E.M."/>
            <person name="Foster-Nyarko E."/>
            <person name="Jarju S."/>
            <person name="Secka A."/>
            <person name="Antonio M."/>
            <person name="Oren A."/>
            <person name="Chaudhuri R.R."/>
            <person name="La Ragione R."/>
            <person name="Hildebrand F."/>
            <person name="Pallen M.J."/>
        </authorList>
    </citation>
    <scope>NUCLEOTIDE SEQUENCE</scope>
    <source>
        <strain evidence="6">ChiBcec1-1630</strain>
    </source>
</reference>
<dbReference type="InterPro" id="IPR055178">
    <property type="entry name" value="RsdA/BaiN/AoA(So)-like_dom"/>
</dbReference>
<gene>
    <name evidence="6" type="ORF">H9926_08005</name>
</gene>
<feature type="domain" description="RsdA/BaiN/AoA(So)-like insert" evidence="5">
    <location>
        <begin position="216"/>
        <end position="385"/>
    </location>
</feature>
<evidence type="ECO:0000259" key="5">
    <source>
        <dbReference type="Pfam" id="PF22780"/>
    </source>
</evidence>
<accession>A0A9D2QJT8</accession>
<dbReference type="Pfam" id="PF22780">
    <property type="entry name" value="HI0933_like_1st"/>
    <property type="match status" value="1"/>
</dbReference>
<dbReference type="Gene3D" id="2.40.30.10">
    <property type="entry name" value="Translation factors"/>
    <property type="match status" value="1"/>
</dbReference>
<keyword evidence="3" id="KW-0274">FAD</keyword>
<dbReference type="EMBL" id="DWVS01000199">
    <property type="protein sequence ID" value="HJC87940.1"/>
    <property type="molecule type" value="Genomic_DNA"/>
</dbReference>